<evidence type="ECO:0000313" key="7">
    <source>
        <dbReference type="Proteomes" id="UP000887116"/>
    </source>
</evidence>
<dbReference type="GO" id="GO:0016020">
    <property type="term" value="C:membrane"/>
    <property type="evidence" value="ECO:0007669"/>
    <property type="project" value="UniProtKB-SubCell"/>
</dbReference>
<dbReference type="OrthoDB" id="6433439at2759"/>
<dbReference type="PANTHER" id="PTHR12546">
    <property type="entry name" value="FER-1-LIKE"/>
    <property type="match status" value="1"/>
</dbReference>
<comment type="caution">
    <text evidence="6">The sequence shown here is derived from an EMBL/GenBank/DDBJ whole genome shotgun (WGS) entry which is preliminary data.</text>
</comment>
<dbReference type="Gene3D" id="2.60.40.150">
    <property type="entry name" value="C2 domain"/>
    <property type="match status" value="1"/>
</dbReference>
<dbReference type="InterPro" id="IPR035892">
    <property type="entry name" value="C2_domain_sf"/>
</dbReference>
<dbReference type="GO" id="GO:0007009">
    <property type="term" value="P:plasma membrane organization"/>
    <property type="evidence" value="ECO:0007669"/>
    <property type="project" value="TreeGrafter"/>
</dbReference>
<evidence type="ECO:0000256" key="1">
    <source>
        <dbReference type="ARBA" id="ARBA00004370"/>
    </source>
</evidence>
<proteinExistence type="predicted"/>
<keyword evidence="5" id="KW-0472">Membrane</keyword>
<dbReference type="PANTHER" id="PTHR12546:SF60">
    <property type="entry name" value="MISFIRE, ISOFORM F"/>
    <property type="match status" value="1"/>
</dbReference>
<keyword evidence="2" id="KW-0812">Transmembrane</keyword>
<sequence length="252" mass="28193">MIDETLCAIGPNTMVIPRASLPTAFLEGLSDFRDINAETDLMHIKNKDVMAFIVYPVELENVPEFGGFQEWLHSFELIKGKRSHWSSKNEKVMAIMKGCFRIYKTPLPPYVMDPSLPITEGEEGLFGGLPNNKPTKVLIRAYMVKALNLKPSDVTNTTDAYIVLLLGKQRLNNKEHYISKQQNPVFGRHLFKDITLNLGSANREAASSSQDGGDMDFEVLLAPCCSPIGGDPVRTFYLCPPTRNVIDEPLFI</sequence>
<keyword evidence="4" id="KW-1133">Transmembrane helix</keyword>
<comment type="subcellular location">
    <subcellularLocation>
        <location evidence="1">Membrane</location>
    </subcellularLocation>
</comment>
<accession>A0A8X6HZN4</accession>
<dbReference type="SUPFAM" id="SSF49562">
    <property type="entry name" value="C2 domain (Calcium/lipid-binding domain, CaLB)"/>
    <property type="match status" value="1"/>
</dbReference>
<gene>
    <name evidence="6" type="primary">OTOF</name>
    <name evidence="6" type="ORF">TNCT_278271</name>
</gene>
<organism evidence="6 7">
    <name type="scientific">Trichonephila clavata</name>
    <name type="common">Joro spider</name>
    <name type="synonym">Nephila clavata</name>
    <dbReference type="NCBI Taxonomy" id="2740835"/>
    <lineage>
        <taxon>Eukaryota</taxon>
        <taxon>Metazoa</taxon>
        <taxon>Ecdysozoa</taxon>
        <taxon>Arthropoda</taxon>
        <taxon>Chelicerata</taxon>
        <taxon>Arachnida</taxon>
        <taxon>Araneae</taxon>
        <taxon>Araneomorphae</taxon>
        <taxon>Entelegynae</taxon>
        <taxon>Araneoidea</taxon>
        <taxon>Nephilidae</taxon>
        <taxon>Trichonephila</taxon>
    </lineage>
</organism>
<protein>
    <submittedName>
        <fullName evidence="6">Otoferlin</fullName>
    </submittedName>
</protein>
<dbReference type="InterPro" id="IPR037721">
    <property type="entry name" value="Ferlin"/>
</dbReference>
<keyword evidence="7" id="KW-1185">Reference proteome</keyword>
<dbReference type="EMBL" id="BMAO01039693">
    <property type="protein sequence ID" value="GFR33046.1"/>
    <property type="molecule type" value="Genomic_DNA"/>
</dbReference>
<evidence type="ECO:0000256" key="2">
    <source>
        <dbReference type="ARBA" id="ARBA00022692"/>
    </source>
</evidence>
<dbReference type="Proteomes" id="UP000887116">
    <property type="component" value="Unassembled WGS sequence"/>
</dbReference>
<evidence type="ECO:0000256" key="5">
    <source>
        <dbReference type="ARBA" id="ARBA00023136"/>
    </source>
</evidence>
<name>A0A8X6HZN4_TRICU</name>
<reference evidence="6" key="1">
    <citation type="submission" date="2020-07" db="EMBL/GenBank/DDBJ databases">
        <title>Multicomponent nature underlies the extraordinary mechanical properties of spider dragline silk.</title>
        <authorList>
            <person name="Kono N."/>
            <person name="Nakamura H."/>
            <person name="Mori M."/>
            <person name="Yoshida Y."/>
            <person name="Ohtoshi R."/>
            <person name="Malay A.D."/>
            <person name="Moran D.A.P."/>
            <person name="Tomita M."/>
            <person name="Numata K."/>
            <person name="Arakawa K."/>
        </authorList>
    </citation>
    <scope>NUCLEOTIDE SEQUENCE</scope>
</reference>
<evidence type="ECO:0000256" key="3">
    <source>
        <dbReference type="ARBA" id="ARBA00022737"/>
    </source>
</evidence>
<evidence type="ECO:0000256" key="4">
    <source>
        <dbReference type="ARBA" id="ARBA00022989"/>
    </source>
</evidence>
<evidence type="ECO:0000313" key="6">
    <source>
        <dbReference type="EMBL" id="GFR33046.1"/>
    </source>
</evidence>
<dbReference type="AlphaFoldDB" id="A0A8X6HZN4"/>
<keyword evidence="3" id="KW-0677">Repeat</keyword>